<evidence type="ECO:0000313" key="1">
    <source>
        <dbReference type="EMBL" id="MDQ0420195.1"/>
    </source>
</evidence>
<dbReference type="EMBL" id="JAUSUW010000003">
    <property type="protein sequence ID" value="MDQ0420195.1"/>
    <property type="molecule type" value="Genomic_DNA"/>
</dbReference>
<sequence>MTALKTLPATDRLLGITLIALSAATILLATEAHAFCNLFCIHGMPAIEAEICAGRG</sequence>
<name>A0ABU0G4D9_9HYPH</name>
<gene>
    <name evidence="1" type="ORF">J2045_001214</name>
</gene>
<comment type="caution">
    <text evidence="1">The sequence shown here is derived from an EMBL/GenBank/DDBJ whole genome shotgun (WGS) entry which is preliminary data.</text>
</comment>
<dbReference type="RefSeq" id="WP_307370482.1">
    <property type="nucleotide sequence ID" value="NZ_JAUSUW010000003.1"/>
</dbReference>
<protein>
    <submittedName>
        <fullName evidence="1">Uncharacterized protein</fullName>
    </submittedName>
</protein>
<dbReference type="Proteomes" id="UP001238496">
    <property type="component" value="Unassembled WGS sequence"/>
</dbReference>
<organism evidence="1 2">
    <name type="scientific">Peteryoungia aggregata LMG 23059</name>
    <dbReference type="NCBI Taxonomy" id="1368425"/>
    <lineage>
        <taxon>Bacteria</taxon>
        <taxon>Pseudomonadati</taxon>
        <taxon>Pseudomonadota</taxon>
        <taxon>Alphaproteobacteria</taxon>
        <taxon>Hyphomicrobiales</taxon>
        <taxon>Rhizobiaceae</taxon>
        <taxon>Peteryoungia</taxon>
    </lineage>
</organism>
<keyword evidence="2" id="KW-1185">Reference proteome</keyword>
<accession>A0ABU0G4D9</accession>
<reference evidence="1 2" key="1">
    <citation type="submission" date="2023-07" db="EMBL/GenBank/DDBJ databases">
        <title>Genomic Encyclopedia of Type Strains, Phase IV (KMG-IV): sequencing the most valuable type-strain genomes for metagenomic binning, comparative biology and taxonomic classification.</title>
        <authorList>
            <person name="Goeker M."/>
        </authorList>
    </citation>
    <scope>NUCLEOTIDE SEQUENCE [LARGE SCALE GENOMIC DNA]</scope>
    <source>
        <strain evidence="1 2">DSM 1111</strain>
    </source>
</reference>
<proteinExistence type="predicted"/>
<evidence type="ECO:0000313" key="2">
    <source>
        <dbReference type="Proteomes" id="UP001238496"/>
    </source>
</evidence>